<organism evidence="5 6">
    <name type="scientific">Allobranchiibius huperziae</name>
    <dbReference type="NCBI Taxonomy" id="1874116"/>
    <lineage>
        <taxon>Bacteria</taxon>
        <taxon>Bacillati</taxon>
        <taxon>Actinomycetota</taxon>
        <taxon>Actinomycetes</taxon>
        <taxon>Micrococcales</taxon>
        <taxon>Dermacoccaceae</taxon>
        <taxon>Allobranchiibius</taxon>
    </lineage>
</organism>
<dbReference type="GO" id="GO:0043565">
    <property type="term" value="F:sequence-specific DNA binding"/>
    <property type="evidence" value="ECO:0007669"/>
    <property type="project" value="InterPro"/>
</dbReference>
<dbReference type="AlphaFoldDB" id="A0A853DIN1"/>
<feature type="domain" description="HTH asnC-type" evidence="4">
    <location>
        <begin position="44"/>
        <end position="104"/>
    </location>
</feature>
<dbReference type="RefSeq" id="WP_218884451.1">
    <property type="nucleotide sequence ID" value="NZ_JACCFW010000003.1"/>
</dbReference>
<dbReference type="GO" id="GO:0005829">
    <property type="term" value="C:cytosol"/>
    <property type="evidence" value="ECO:0007669"/>
    <property type="project" value="TreeGrafter"/>
</dbReference>
<evidence type="ECO:0000256" key="3">
    <source>
        <dbReference type="ARBA" id="ARBA00023163"/>
    </source>
</evidence>
<keyword evidence="2" id="KW-0238">DNA-binding</keyword>
<dbReference type="PANTHER" id="PTHR30154:SF34">
    <property type="entry name" value="TRANSCRIPTIONAL REGULATOR AZLB"/>
    <property type="match status" value="1"/>
</dbReference>
<evidence type="ECO:0000259" key="4">
    <source>
        <dbReference type="PROSITE" id="PS50956"/>
    </source>
</evidence>
<dbReference type="Pfam" id="PF01037">
    <property type="entry name" value="AsnC_trans_reg"/>
    <property type="match status" value="1"/>
</dbReference>
<keyword evidence="6" id="KW-1185">Reference proteome</keyword>
<gene>
    <name evidence="5" type="ORF">HNR15_003575</name>
</gene>
<name>A0A853DIN1_9MICO</name>
<dbReference type="InterPro" id="IPR019887">
    <property type="entry name" value="Tscrpt_reg_AsnC/Lrp_C"/>
</dbReference>
<dbReference type="Proteomes" id="UP000571817">
    <property type="component" value="Unassembled WGS sequence"/>
</dbReference>
<comment type="caution">
    <text evidence="5">The sequence shown here is derived from an EMBL/GenBank/DDBJ whole genome shotgun (WGS) entry which is preliminary data.</text>
</comment>
<protein>
    <submittedName>
        <fullName evidence="5">Lrp/AsnC family transcriptional regulator for asnA, asnC and gidA</fullName>
    </submittedName>
</protein>
<evidence type="ECO:0000256" key="2">
    <source>
        <dbReference type="ARBA" id="ARBA00023125"/>
    </source>
</evidence>
<dbReference type="InterPro" id="IPR000485">
    <property type="entry name" value="AsnC-type_HTH_dom"/>
</dbReference>
<keyword evidence="1" id="KW-0805">Transcription regulation</keyword>
<dbReference type="Gene3D" id="3.30.70.920">
    <property type="match status" value="1"/>
</dbReference>
<keyword evidence="3" id="KW-0804">Transcription</keyword>
<proteinExistence type="predicted"/>
<dbReference type="Pfam" id="PF13404">
    <property type="entry name" value="HTH_AsnC-type"/>
    <property type="match status" value="1"/>
</dbReference>
<sequence>MGTILTQHSCFVHCDIRRDHWKKLCISQLRAGSGSDMATEQPHLDTIDRNIIDQLRTDGRMSFADVGKAVGVSESTVRTRFGRLNRQGIIQVVGMSNAVQVGEVEAHLGIHVKHLPVSLVAKELSRIPEVRLVALSLGDYEIMADVRCKDLRHLADLVTERVRRVTGVEGADTLVVLDVMKDTYLWAEFRNPPPGADERVLRPQE</sequence>
<evidence type="ECO:0000256" key="1">
    <source>
        <dbReference type="ARBA" id="ARBA00023015"/>
    </source>
</evidence>
<dbReference type="PROSITE" id="PS50956">
    <property type="entry name" value="HTH_ASNC_2"/>
    <property type="match status" value="1"/>
</dbReference>
<dbReference type="SUPFAM" id="SSF54909">
    <property type="entry name" value="Dimeric alpha+beta barrel"/>
    <property type="match status" value="1"/>
</dbReference>
<dbReference type="EMBL" id="JACCFW010000003">
    <property type="protein sequence ID" value="NYJ76557.1"/>
    <property type="molecule type" value="Genomic_DNA"/>
</dbReference>
<dbReference type="InterPro" id="IPR036390">
    <property type="entry name" value="WH_DNA-bd_sf"/>
</dbReference>
<dbReference type="InterPro" id="IPR036388">
    <property type="entry name" value="WH-like_DNA-bd_sf"/>
</dbReference>
<reference evidence="5 6" key="1">
    <citation type="submission" date="2020-07" db="EMBL/GenBank/DDBJ databases">
        <title>Sequencing the genomes of 1000 actinobacteria strains.</title>
        <authorList>
            <person name="Klenk H.-P."/>
        </authorList>
    </citation>
    <scope>NUCLEOTIDE SEQUENCE [LARGE SCALE GENOMIC DNA]</scope>
    <source>
        <strain evidence="5 6">DSM 29531</strain>
    </source>
</reference>
<evidence type="ECO:0000313" key="6">
    <source>
        <dbReference type="Proteomes" id="UP000571817"/>
    </source>
</evidence>
<dbReference type="Gene3D" id="1.10.10.10">
    <property type="entry name" value="Winged helix-like DNA-binding domain superfamily/Winged helix DNA-binding domain"/>
    <property type="match status" value="1"/>
</dbReference>
<dbReference type="InterPro" id="IPR011008">
    <property type="entry name" value="Dimeric_a/b-barrel"/>
</dbReference>
<dbReference type="InterPro" id="IPR019888">
    <property type="entry name" value="Tscrpt_reg_AsnC-like"/>
</dbReference>
<dbReference type="GO" id="GO:0043200">
    <property type="term" value="P:response to amino acid"/>
    <property type="evidence" value="ECO:0007669"/>
    <property type="project" value="TreeGrafter"/>
</dbReference>
<accession>A0A853DIN1</accession>
<dbReference type="PRINTS" id="PR00033">
    <property type="entry name" value="HTHASNC"/>
</dbReference>
<dbReference type="SUPFAM" id="SSF46785">
    <property type="entry name" value="Winged helix' DNA-binding domain"/>
    <property type="match status" value="1"/>
</dbReference>
<evidence type="ECO:0000313" key="5">
    <source>
        <dbReference type="EMBL" id="NYJ76557.1"/>
    </source>
</evidence>
<dbReference type="SMART" id="SM00344">
    <property type="entry name" value="HTH_ASNC"/>
    <property type="match status" value="1"/>
</dbReference>
<dbReference type="PANTHER" id="PTHR30154">
    <property type="entry name" value="LEUCINE-RESPONSIVE REGULATORY PROTEIN"/>
    <property type="match status" value="1"/>
</dbReference>